<evidence type="ECO:0000313" key="1">
    <source>
        <dbReference type="Proteomes" id="UP000095286"/>
    </source>
</evidence>
<dbReference type="WBParaSite" id="RSKR_0001026100.1">
    <property type="protein sequence ID" value="RSKR_0001026100.1"/>
    <property type="gene ID" value="RSKR_0001026100"/>
</dbReference>
<reference evidence="2" key="1">
    <citation type="submission" date="2016-11" db="UniProtKB">
        <authorList>
            <consortium name="WormBaseParasite"/>
        </authorList>
    </citation>
    <scope>IDENTIFICATION</scope>
    <source>
        <strain evidence="2">KR3021</strain>
    </source>
</reference>
<sequence length="640" mass="71908">MEPVVKAPLTAAERMALRRERILKNSESRVNRLYGVAGVSTENTPAVEGISNKDLKDMMDCKAPTPVTADPPELNEYANEDLQKELAKLDKLTVSDVKSYDSTGDYYLVALIVLITSTTICGISFTTLFTLIFALYSFKSLNSPSSTWKDPKYITLSLLCFLHLLNFLDRSSVSGVLSQLKKYYKINDSYCGLIQTSFIVFYTISAPVFGFLGDRHSKKKIMLGGLTIWAIAVFASSFCGPDQFFLFVMCRACLGISDAAFATIMPTIIGETFFNSERSWALMVYYFFIPIGSGLGYMTSSSLFYLSGEWNIVFKFTPLLGITCFILICFFIHEDKEAAILRKRVVKTSIKEDIKYLMSIKTYVFNTLGMTCIIFTVGAISFWTPIFVEYAYEMQSETHIITDDQKLTISLIFGIITCVAGICGVISGSSISEAWRDGRMGFRGNAYADPLVCAIASFVAIPSLYFTLVFLQFSIDFAWIFCFLSVTTMTMNWSVNTDMLLYTVVPERRATAIACQTLVAHALGDAISPYIIGLISDTLSWHSIDPTTKFFSLQYAFFVPNFFVVFSAAFYLVSTFYVVKDKKIADDASYERLENEEITFEGEHFTPIRQNTPQTDEINQAANEIVENILNQITRQEETH</sequence>
<accession>A0AC35UDZ9</accession>
<organism evidence="1 2">
    <name type="scientific">Rhabditophanes sp. KR3021</name>
    <dbReference type="NCBI Taxonomy" id="114890"/>
    <lineage>
        <taxon>Eukaryota</taxon>
        <taxon>Metazoa</taxon>
        <taxon>Ecdysozoa</taxon>
        <taxon>Nematoda</taxon>
        <taxon>Chromadorea</taxon>
        <taxon>Rhabditida</taxon>
        <taxon>Tylenchina</taxon>
        <taxon>Panagrolaimomorpha</taxon>
        <taxon>Strongyloidoidea</taxon>
        <taxon>Alloionematidae</taxon>
        <taxon>Rhabditophanes</taxon>
    </lineage>
</organism>
<name>A0AC35UDZ9_9BILA</name>
<dbReference type="Proteomes" id="UP000095286">
    <property type="component" value="Unplaced"/>
</dbReference>
<protein>
    <submittedName>
        <fullName evidence="2">MFS domain-containing protein</fullName>
    </submittedName>
</protein>
<proteinExistence type="predicted"/>
<evidence type="ECO:0000313" key="2">
    <source>
        <dbReference type="WBParaSite" id="RSKR_0001026100.1"/>
    </source>
</evidence>